<proteinExistence type="predicted"/>
<dbReference type="Proteomes" id="UP000789524">
    <property type="component" value="Unassembled WGS sequence"/>
</dbReference>
<dbReference type="Pfam" id="PF03644">
    <property type="entry name" value="Glyco_hydro_85"/>
    <property type="match status" value="1"/>
</dbReference>
<organism evidence="3 4">
    <name type="scientific">Danaus chrysippus</name>
    <name type="common">African queen</name>
    <dbReference type="NCBI Taxonomy" id="151541"/>
    <lineage>
        <taxon>Eukaryota</taxon>
        <taxon>Metazoa</taxon>
        <taxon>Ecdysozoa</taxon>
        <taxon>Arthropoda</taxon>
        <taxon>Hexapoda</taxon>
        <taxon>Insecta</taxon>
        <taxon>Pterygota</taxon>
        <taxon>Neoptera</taxon>
        <taxon>Endopterygota</taxon>
        <taxon>Lepidoptera</taxon>
        <taxon>Glossata</taxon>
        <taxon>Ditrysia</taxon>
        <taxon>Papilionoidea</taxon>
        <taxon>Nymphalidae</taxon>
        <taxon>Danainae</taxon>
        <taxon>Danaini</taxon>
        <taxon>Danaina</taxon>
        <taxon>Danaus</taxon>
        <taxon>Anosia</taxon>
    </lineage>
</organism>
<dbReference type="InterPro" id="IPR017853">
    <property type="entry name" value="GH"/>
</dbReference>
<dbReference type="SUPFAM" id="SSF51445">
    <property type="entry name" value="(Trans)glycosidases"/>
    <property type="match status" value="1"/>
</dbReference>
<feature type="compositionally biased region" description="Basic and acidic residues" evidence="1">
    <location>
        <begin position="521"/>
        <end position="546"/>
    </location>
</feature>
<dbReference type="OrthoDB" id="284473at2759"/>
<dbReference type="InterPro" id="IPR032979">
    <property type="entry name" value="ENGase"/>
</dbReference>
<gene>
    <name evidence="3" type="ORF">DCHRY22_LOCUS14917</name>
</gene>
<evidence type="ECO:0000313" key="4">
    <source>
        <dbReference type="Proteomes" id="UP000789524"/>
    </source>
</evidence>
<name>A0A8J2R7V3_9NEOP</name>
<evidence type="ECO:0000259" key="2">
    <source>
        <dbReference type="Pfam" id="PF03644"/>
    </source>
</evidence>
<dbReference type="AlphaFoldDB" id="A0A8J2R7V3"/>
<dbReference type="InterPro" id="IPR005201">
    <property type="entry name" value="TIM_ENGase"/>
</dbReference>
<dbReference type="Gene3D" id="2.60.120.260">
    <property type="entry name" value="Galactose-binding domain-like"/>
    <property type="match status" value="1"/>
</dbReference>
<reference evidence="3" key="1">
    <citation type="submission" date="2021-09" db="EMBL/GenBank/DDBJ databases">
        <authorList>
            <person name="Martin H S."/>
        </authorList>
    </citation>
    <scope>NUCLEOTIDE SEQUENCE</scope>
</reference>
<evidence type="ECO:0000313" key="3">
    <source>
        <dbReference type="EMBL" id="CAG9584304.1"/>
    </source>
</evidence>
<sequence length="761" mass="86632">MAHKKIGNRNELTCRPLDSLEEIESFLQNPPAWRTLCTDLVPHSESVVRNIKINPFFGENLLETPQTFCHYDPEAQEVEREERRRLPKTLVCHDMANGYHDDSFIDGTGNYTAYSFYNWGGIDIFCYFSHHFITIPPLGWINVAHAHGVQVIVVVYCKGTVITEWADGVAMWERLLSSESQWQDFASMLVAIAKTLKFDGWLLNIENKVSDPRSLVQFVGHLHTALHQELPHALLLWYDSVTVDGHLNWQNALNEKNRAFFDVTDGLFTNYSWGVSDVSASVLEAGDRLTDLYIGIDVWGRNFYGGGQFNTQQAVQVAFHQGCSLAIFAPAWTHEALSNDEDNINWVTDGEELDGYDRFLLRDRALWNSLWPFLNTKLPTRLPFMTSWCRGQGTRRRIYGEVICPVPWYNLRHMHYQPNSTLGPHGYFLSTQDNIQRLSNLGLLRDKEGILRYRKSLEQGKMDTERDTGNVAMNIKEDSLTALDAGPRRDVEDKSNTNTEKTSVKMKVKNALRNLFKSRTNRSDRSDRDTVSQASEGREEDARGEEQYQGTGKSMVRMSLNLKLGRSSKTRYCLGYVPLERECLELCYQDSFMGGSCLTVHPADDEYEEQRTARLLHCDFLCEDTLVVCVVTKTLHDHPDQFLNVGLSLTDGKVQLVGRSFASGGEEPAGAELQLVYPVNDDDDFPELQKYLVVNEPGFYVPVGNPYGWRVRYFRVRVPGSRVLAISCRTGLHLGPILLGHLGLCTMKDTHTDDVSTSYMR</sequence>
<feature type="compositionally biased region" description="Basic and acidic residues" evidence="1">
    <location>
        <begin position="486"/>
        <end position="495"/>
    </location>
</feature>
<feature type="region of interest" description="Disordered" evidence="1">
    <location>
        <begin position="475"/>
        <end position="552"/>
    </location>
</feature>
<dbReference type="PANTHER" id="PTHR13246">
    <property type="entry name" value="ENDO BETA N-ACETYLGLUCOSAMINIDASE"/>
    <property type="match status" value="1"/>
</dbReference>
<dbReference type="GO" id="GO:0033925">
    <property type="term" value="F:mannosyl-glycoprotein endo-beta-N-acetylglucosaminidase activity"/>
    <property type="evidence" value="ECO:0007669"/>
    <property type="project" value="UniProtKB-EC"/>
</dbReference>
<feature type="domain" description="Cytosolic endo-beta-N-acetylglucosaminidase TIM barrel" evidence="2">
    <location>
        <begin position="99"/>
        <end position="395"/>
    </location>
</feature>
<protein>
    <submittedName>
        <fullName evidence="3">(African queen) hypothetical protein</fullName>
    </submittedName>
</protein>
<evidence type="ECO:0000256" key="1">
    <source>
        <dbReference type="SAM" id="MobiDB-lite"/>
    </source>
</evidence>
<keyword evidence="4" id="KW-1185">Reference proteome</keyword>
<dbReference type="PANTHER" id="PTHR13246:SF1">
    <property type="entry name" value="CYTOSOLIC ENDO-BETA-N-ACETYLGLUCOSAMINIDASE"/>
    <property type="match status" value="1"/>
</dbReference>
<dbReference type="EMBL" id="CAKASE010000082">
    <property type="protein sequence ID" value="CAG9584304.1"/>
    <property type="molecule type" value="Genomic_DNA"/>
</dbReference>
<dbReference type="Gene3D" id="3.20.20.80">
    <property type="entry name" value="Glycosidases"/>
    <property type="match status" value="1"/>
</dbReference>
<comment type="caution">
    <text evidence="3">The sequence shown here is derived from an EMBL/GenBank/DDBJ whole genome shotgun (WGS) entry which is preliminary data.</text>
</comment>
<accession>A0A8J2R7V3</accession>
<dbReference type="GO" id="GO:0005829">
    <property type="term" value="C:cytosol"/>
    <property type="evidence" value="ECO:0007669"/>
    <property type="project" value="UniProtKB-SubCell"/>
</dbReference>
<dbReference type="CDD" id="cd06547">
    <property type="entry name" value="GH85_ENGase"/>
    <property type="match status" value="1"/>
</dbReference>